<protein>
    <submittedName>
        <fullName evidence="2">Putative transposase</fullName>
    </submittedName>
</protein>
<comment type="caution">
    <text evidence="2">The sequence shown here is derived from an EMBL/GenBank/DDBJ whole genome shotgun (WGS) entry which is preliminary data.</text>
</comment>
<evidence type="ECO:0000259" key="1">
    <source>
        <dbReference type="Pfam" id="PF13610"/>
    </source>
</evidence>
<dbReference type="EMBL" id="JACHFL010000011">
    <property type="protein sequence ID" value="MBB5364536.1"/>
    <property type="molecule type" value="Genomic_DNA"/>
</dbReference>
<dbReference type="AlphaFoldDB" id="A0A7W8JWI5"/>
<feature type="domain" description="DDE" evidence="1">
    <location>
        <begin position="2"/>
        <end position="128"/>
    </location>
</feature>
<dbReference type="Proteomes" id="UP000552709">
    <property type="component" value="Unassembled WGS sequence"/>
</dbReference>
<proteinExistence type="predicted"/>
<gene>
    <name evidence="2" type="ORF">HNQ08_003649</name>
</gene>
<organism evidence="2 3">
    <name type="scientific">Deinococcus humi</name>
    <dbReference type="NCBI Taxonomy" id="662880"/>
    <lineage>
        <taxon>Bacteria</taxon>
        <taxon>Thermotogati</taxon>
        <taxon>Deinococcota</taxon>
        <taxon>Deinococci</taxon>
        <taxon>Deinococcales</taxon>
        <taxon>Deinococcaceae</taxon>
        <taxon>Deinococcus</taxon>
    </lineage>
</organism>
<dbReference type="PANTHER" id="PTHR35528">
    <property type="entry name" value="BLL1675 PROTEIN"/>
    <property type="match status" value="1"/>
</dbReference>
<name>A0A7W8JWI5_9DEIO</name>
<dbReference type="InterPro" id="IPR032874">
    <property type="entry name" value="DDE_dom"/>
</dbReference>
<accession>A0A7W8JWI5</accession>
<dbReference type="Pfam" id="PF13610">
    <property type="entry name" value="DDE_Tnp_IS240"/>
    <property type="match status" value="1"/>
</dbReference>
<dbReference type="InterPro" id="IPR052183">
    <property type="entry name" value="IS_Transposase"/>
</dbReference>
<sequence>MFVEISGRKHWLWRAVNESGAVLDVLLQARQDAYAAQSFLEQLLITYDVPDVIHIDKLWSDRAAIRALPVLHAVEHFQVISSARCNNLIEQSHRPTRKQERNGLGFKKPRQTQEFLALDARVSNLHQHTRTTVTARNRRLNQSKAHLAWRHAVDMAV</sequence>
<evidence type="ECO:0000313" key="3">
    <source>
        <dbReference type="Proteomes" id="UP000552709"/>
    </source>
</evidence>
<evidence type="ECO:0000313" key="2">
    <source>
        <dbReference type="EMBL" id="MBB5364536.1"/>
    </source>
</evidence>
<reference evidence="2 3" key="1">
    <citation type="submission" date="2020-08" db="EMBL/GenBank/DDBJ databases">
        <title>Genomic Encyclopedia of Type Strains, Phase IV (KMG-IV): sequencing the most valuable type-strain genomes for metagenomic binning, comparative biology and taxonomic classification.</title>
        <authorList>
            <person name="Goeker M."/>
        </authorList>
    </citation>
    <scope>NUCLEOTIDE SEQUENCE [LARGE SCALE GENOMIC DNA]</scope>
    <source>
        <strain evidence="2 3">DSM 27939</strain>
    </source>
</reference>
<keyword evidence="3" id="KW-1185">Reference proteome</keyword>
<dbReference type="PANTHER" id="PTHR35528:SF3">
    <property type="entry name" value="BLL1675 PROTEIN"/>
    <property type="match status" value="1"/>
</dbReference>